<proteinExistence type="predicted"/>
<accession>A0ABU8DAQ8</accession>
<keyword evidence="2" id="KW-1185">Reference proteome</keyword>
<protein>
    <recommendedName>
        <fullName evidence="3">Prevent-host-death family protein</fullName>
    </recommendedName>
</protein>
<reference evidence="1 2" key="1">
    <citation type="submission" date="2024-02" db="EMBL/GenBank/DDBJ databases">
        <title>First report Erwinia aphidicola in onion in Chile.</title>
        <authorList>
            <person name="Valenzuela M."/>
            <person name="Pena M."/>
            <person name="Dutta B."/>
        </authorList>
    </citation>
    <scope>NUCLEOTIDE SEQUENCE [LARGE SCALE GENOMIC DNA]</scope>
    <source>
        <strain evidence="1 2">QCJ3A</strain>
    </source>
</reference>
<evidence type="ECO:0008006" key="3">
    <source>
        <dbReference type="Google" id="ProtNLM"/>
    </source>
</evidence>
<sequence>MATISQKNARDLLGSPENFKGGVFVTRNGTAELFIQTAAEREADLAEREADKQINAMLKLVGLSKQDFAQNESVTPEELLAERRQVRNS</sequence>
<dbReference type="EMBL" id="JBANEI010000001">
    <property type="protein sequence ID" value="MEI2680608.1"/>
    <property type="molecule type" value="Genomic_DNA"/>
</dbReference>
<organism evidence="1 2">
    <name type="scientific">Erwinia aphidicola</name>
    <dbReference type="NCBI Taxonomy" id="68334"/>
    <lineage>
        <taxon>Bacteria</taxon>
        <taxon>Pseudomonadati</taxon>
        <taxon>Pseudomonadota</taxon>
        <taxon>Gammaproteobacteria</taxon>
        <taxon>Enterobacterales</taxon>
        <taxon>Erwiniaceae</taxon>
        <taxon>Erwinia</taxon>
    </lineage>
</organism>
<dbReference type="RefSeq" id="WP_191149242.1">
    <property type="nucleotide sequence ID" value="NZ_CAKKMT010000003.1"/>
</dbReference>
<evidence type="ECO:0000313" key="2">
    <source>
        <dbReference type="Proteomes" id="UP001306592"/>
    </source>
</evidence>
<gene>
    <name evidence="1" type="ORF">V8N49_02890</name>
</gene>
<name>A0ABU8DAQ8_ERWAP</name>
<dbReference type="Proteomes" id="UP001306592">
    <property type="component" value="Unassembled WGS sequence"/>
</dbReference>
<comment type="caution">
    <text evidence="1">The sequence shown here is derived from an EMBL/GenBank/DDBJ whole genome shotgun (WGS) entry which is preliminary data.</text>
</comment>
<evidence type="ECO:0000313" key="1">
    <source>
        <dbReference type="EMBL" id="MEI2680608.1"/>
    </source>
</evidence>